<organism evidence="2">
    <name type="scientific">Trypanosoma brucei</name>
    <dbReference type="NCBI Taxonomy" id="5691"/>
    <lineage>
        <taxon>Eukaryota</taxon>
        <taxon>Discoba</taxon>
        <taxon>Euglenozoa</taxon>
        <taxon>Kinetoplastea</taxon>
        <taxon>Metakinetoplastina</taxon>
        <taxon>Trypanosomatida</taxon>
        <taxon>Trypanosomatidae</taxon>
        <taxon>Trypanosoma</taxon>
    </lineage>
</organism>
<dbReference type="AlphaFoldDB" id="Q8WPU3"/>
<dbReference type="EMBL" id="AL670322">
    <property type="protein sequence ID" value="CAD21455.1"/>
    <property type="molecule type" value="Genomic_DNA"/>
</dbReference>
<gene>
    <name evidence="2" type="primary">13J3.08</name>
</gene>
<evidence type="ECO:0000313" key="2">
    <source>
        <dbReference type="EMBL" id="CAD21455.1"/>
    </source>
</evidence>
<reference evidence="2" key="3">
    <citation type="submission" date="2002-01" db="EMBL/GenBank/DDBJ databases">
        <title>Construction and Characterization of Three Bacterial Artificial Chromosome Libraries for Trypanosoma brucei.</title>
        <authorList>
            <person name="Zeng C."/>
            <person name="Zhao B."/>
            <person name="Hierl M."/>
            <person name="Catanese J."/>
            <person name="Gerrard C."/>
            <person name="Melville S.E."/>
            <person name="Hoek M."/>
            <person name="Navarro M."/>
            <person name="Cross G.A.M."/>
            <person name="El-Sayed N."/>
            <person name="Berberof M."/>
            <person name="Rudenko G."/>
            <person name="Borst P."/>
            <person name="de Jong P."/>
        </authorList>
    </citation>
    <scope>NUCLEOTIDE SEQUENCE</scope>
    <source>
        <strain evidence="2">427</strain>
    </source>
</reference>
<evidence type="ECO:0000256" key="1">
    <source>
        <dbReference type="SAM" id="MobiDB-lite"/>
    </source>
</evidence>
<feature type="compositionally biased region" description="Polar residues" evidence="1">
    <location>
        <begin position="113"/>
        <end position="126"/>
    </location>
</feature>
<proteinExistence type="predicted"/>
<name>Q8WPU3_9TRYP</name>
<feature type="region of interest" description="Disordered" evidence="1">
    <location>
        <begin position="112"/>
        <end position="132"/>
    </location>
</feature>
<sequence>MSGCIFTTAPSMLLIPSVFGITTHLFFCQSHIEYFRLSPPLSLLLCFICWSSSRSSVPLYHIITIIPLCTIVHTTIRLSTGDAGHDASGVEDLASDDPADWFADHFRVRDGVTRNSEGSSNQTDSDGSLRER</sequence>
<reference evidence="2" key="1">
    <citation type="journal article" date="2001" name="Genomics">
        <title>Large-insert BAC/YAC libraries for selective re-isolation of genomic regions by homologous recombination in yeast.</title>
        <authorList>
            <person name="Zeng C."/>
            <person name="Kouprina N."/>
            <person name="Zhu B."/>
            <person name="Cairo A."/>
            <person name="Hoek M."/>
            <person name="Cross G.A.M."/>
            <person name="Osoegawa K."/>
            <person name="Larionov V."/>
            <person name="de Jong P."/>
        </authorList>
    </citation>
    <scope>NUCLEOTIDE SEQUENCE</scope>
    <source>
        <strain evidence="2">427</strain>
    </source>
</reference>
<protein>
    <submittedName>
        <fullName evidence="2">Uncharacterized protein 13J3.08</fullName>
    </submittedName>
</protein>
<reference evidence="2" key="2">
    <citation type="journal article" date="2002" name="Mol. Biochem. Parasitol.">
        <title>The architecture of variant surface glycoprotein gene expression sites in Trypanosoma brucei.</title>
        <authorList>
            <person name="Berriman M."/>
            <person name="Hall N."/>
            <person name="Sheader K."/>
            <person name="Bringaud F."/>
            <person name="Tiwari B."/>
            <person name="Isobe T."/>
            <person name="Bowman S."/>
            <person name="Corton C."/>
            <person name="Clark L."/>
            <person name="Cross G.A.M."/>
            <person name="Hoek M."/>
            <person name="Zanders T."/>
            <person name="Berberof M."/>
            <person name="Borst P."/>
            <person name="Rudenko G."/>
        </authorList>
    </citation>
    <scope>NUCLEOTIDE SEQUENCE</scope>
    <source>
        <strain evidence="2">427</strain>
    </source>
</reference>
<accession>Q8WPU3</accession>